<sequence>MAEEKYSITELFAMLQADDSWEKDPEQRAQWIERFKMSLNVWYC</sequence>
<protein>
    <submittedName>
        <fullName evidence="1">Uncharacterized protein</fullName>
    </submittedName>
</protein>
<dbReference type="EMBL" id="LK996017">
    <property type="protein sequence ID" value="CDX00568.1"/>
    <property type="molecule type" value="Genomic_DNA"/>
</dbReference>
<accession>A0A098AVG6</accession>
<gene>
    <name evidence="1" type="ORF">DPCES_0681</name>
</gene>
<dbReference type="AlphaFoldDB" id="A0A098AVG6"/>
<dbReference type="PATRIC" id="fig|49338.4.peg.729"/>
<organism evidence="1">
    <name type="scientific">Desulfitobacterium hafniense</name>
    <name type="common">Desulfitobacterium frappieri</name>
    <dbReference type="NCBI Taxonomy" id="49338"/>
    <lineage>
        <taxon>Bacteria</taxon>
        <taxon>Bacillati</taxon>
        <taxon>Bacillota</taxon>
        <taxon>Clostridia</taxon>
        <taxon>Eubacteriales</taxon>
        <taxon>Desulfitobacteriaceae</taxon>
        <taxon>Desulfitobacterium</taxon>
    </lineage>
</organism>
<proteinExistence type="predicted"/>
<evidence type="ECO:0000313" key="1">
    <source>
        <dbReference type="EMBL" id="CDX00568.1"/>
    </source>
</evidence>
<name>A0A098AVG6_DESHA</name>
<reference evidence="1" key="1">
    <citation type="submission" date="2014-07" db="EMBL/GenBank/DDBJ databases">
        <authorList>
            <person name="Hornung V.Bastian."/>
        </authorList>
    </citation>
    <scope>NUCLEOTIDE SEQUENCE</scope>
    <source>
        <strain evidence="1">PCE-S</strain>
    </source>
</reference>